<protein>
    <submittedName>
        <fullName evidence="3">JmjC domain-containing protein 8</fullName>
    </submittedName>
</protein>
<dbReference type="Proteomes" id="UP000186817">
    <property type="component" value="Unassembled WGS sequence"/>
</dbReference>
<comment type="caution">
    <text evidence="3">The sequence shown here is derived from an EMBL/GenBank/DDBJ whole genome shotgun (WGS) entry which is preliminary data.</text>
</comment>
<dbReference type="GO" id="GO:0005737">
    <property type="term" value="C:cytoplasm"/>
    <property type="evidence" value="ECO:0007669"/>
    <property type="project" value="TreeGrafter"/>
</dbReference>
<dbReference type="InterPro" id="IPR003347">
    <property type="entry name" value="JmjC_dom"/>
</dbReference>
<dbReference type="PANTHER" id="PTHR12480:SF35">
    <property type="entry name" value="TRANSCRIPTION FACTOR JUMONJI, JMJC DOMAIN-CONTAINING PROTEIN"/>
    <property type="match status" value="1"/>
</dbReference>
<evidence type="ECO:0000313" key="4">
    <source>
        <dbReference type="Proteomes" id="UP000186817"/>
    </source>
</evidence>
<dbReference type="OrthoDB" id="410192at2759"/>
<dbReference type="EMBL" id="LSRX01000380">
    <property type="protein sequence ID" value="OLP98942.1"/>
    <property type="molecule type" value="Genomic_DNA"/>
</dbReference>
<name>A0A1Q9DUU3_SYMMI</name>
<evidence type="ECO:0000259" key="2">
    <source>
        <dbReference type="PROSITE" id="PS51184"/>
    </source>
</evidence>
<dbReference type="InterPro" id="IPR050910">
    <property type="entry name" value="JMJD6_ArgDemeth/LysHydrox"/>
</dbReference>
<dbReference type="PROSITE" id="PS51184">
    <property type="entry name" value="JMJC"/>
    <property type="match status" value="1"/>
</dbReference>
<proteinExistence type="predicted"/>
<gene>
    <name evidence="3" type="primary">JMJD8</name>
    <name evidence="3" type="ORF">AK812_SmicGene18555</name>
</gene>
<feature type="compositionally biased region" description="Low complexity" evidence="1">
    <location>
        <begin position="327"/>
        <end position="347"/>
    </location>
</feature>
<dbReference type="AlphaFoldDB" id="A0A1Q9DUU3"/>
<keyword evidence="4" id="KW-1185">Reference proteome</keyword>
<dbReference type="Gene3D" id="2.60.120.650">
    <property type="entry name" value="Cupin"/>
    <property type="match status" value="1"/>
</dbReference>
<evidence type="ECO:0000313" key="3">
    <source>
        <dbReference type="EMBL" id="OLP98942.1"/>
    </source>
</evidence>
<dbReference type="SUPFAM" id="SSF48403">
    <property type="entry name" value="Ankyrin repeat"/>
    <property type="match status" value="1"/>
</dbReference>
<dbReference type="InterPro" id="IPR036770">
    <property type="entry name" value="Ankyrin_rpt-contain_sf"/>
</dbReference>
<accession>A0A1Q9DUU3</accession>
<dbReference type="Gene3D" id="1.25.40.20">
    <property type="entry name" value="Ankyrin repeat-containing domain"/>
    <property type="match status" value="1"/>
</dbReference>
<organism evidence="3 4">
    <name type="scientific">Symbiodinium microadriaticum</name>
    <name type="common">Dinoflagellate</name>
    <name type="synonym">Zooxanthella microadriatica</name>
    <dbReference type="NCBI Taxonomy" id="2951"/>
    <lineage>
        <taxon>Eukaryota</taxon>
        <taxon>Sar</taxon>
        <taxon>Alveolata</taxon>
        <taxon>Dinophyceae</taxon>
        <taxon>Suessiales</taxon>
        <taxon>Symbiodiniaceae</taxon>
        <taxon>Symbiodinium</taxon>
    </lineage>
</organism>
<feature type="domain" description="JmjC" evidence="2">
    <location>
        <begin position="464"/>
        <end position="602"/>
    </location>
</feature>
<dbReference type="PANTHER" id="PTHR12480">
    <property type="entry name" value="ARGININE DEMETHYLASE AND LYSYL-HYDROXYLASE JMJD"/>
    <property type="match status" value="1"/>
</dbReference>
<reference evidence="3 4" key="1">
    <citation type="submission" date="2016-02" db="EMBL/GenBank/DDBJ databases">
        <title>Genome analysis of coral dinoflagellate symbionts highlights evolutionary adaptations to a symbiotic lifestyle.</title>
        <authorList>
            <person name="Aranda M."/>
            <person name="Li Y."/>
            <person name="Liew Y.J."/>
            <person name="Baumgarten S."/>
            <person name="Simakov O."/>
            <person name="Wilson M."/>
            <person name="Piel J."/>
            <person name="Ashoor H."/>
            <person name="Bougouffa S."/>
            <person name="Bajic V.B."/>
            <person name="Ryu T."/>
            <person name="Ravasi T."/>
            <person name="Bayer T."/>
            <person name="Micklem G."/>
            <person name="Kim H."/>
            <person name="Bhak J."/>
            <person name="Lajeunesse T.C."/>
            <person name="Voolstra C.R."/>
        </authorList>
    </citation>
    <scope>NUCLEOTIDE SEQUENCE [LARGE SCALE GENOMIC DNA]</scope>
    <source>
        <strain evidence="3 4">CCMP2467</strain>
    </source>
</reference>
<dbReference type="SUPFAM" id="SSF51197">
    <property type="entry name" value="Clavaminate synthase-like"/>
    <property type="match status" value="1"/>
</dbReference>
<evidence type="ECO:0000256" key="1">
    <source>
        <dbReference type="SAM" id="MobiDB-lite"/>
    </source>
</evidence>
<sequence>MKSPVLTLLPLLAGAKAPEMPNLNGLPGMPSGFTRGGPPWRKATEKVFNEACKMNRNQPSVFCYPDMKELLEGLSKASEYGADFTSETFLLDLHVVVEQLLAWPSAWTGVKEVLASRHQWTRNYCDKILGGSPIWYAPPLVRKSFITPRSTMAQVEKDQPYVAAAFNRYLEELGKNGDGRTKELIRELRANDVADIKSKSVHARPLMRLMMHEHAKVLKFLLGKACKGSKEAWAKFERQDLNGLTIVHHAASQGNSAAVEAILRAAPKKKRQQLATTRDGYGYLPEDWAALGDFNDTVTVLRKWHGEEEAKSDNVAPAEPVKLFREASGPAAEAAEECPASDASCSSGGWRPGELSSVSDEWLPPVEEPCAIDTIQASQFDIDTFLRHYLLHPRPLLVKGAGKPAPGAAGNWTRSGLLAAAGERKVEAELFPRAQAFDGTRPLKMGLREYLELMDNRSADVSFAKKKLQYGYLSLDVNEVYLNFSAVLPEVLAGQVEHKGSVFLLGGVLSGTPPHHHGPAANSLVYGTKVWYLDPPGREIVAHEPIYEYLKRTKGAPGSLRCLQEPGDLLFLARGWTHGALCLGDCVGSSIEFSHTNFDLRD</sequence>
<feature type="region of interest" description="Disordered" evidence="1">
    <location>
        <begin position="327"/>
        <end position="358"/>
    </location>
</feature>